<reference evidence="3 4" key="1">
    <citation type="submission" date="2020-04" db="EMBL/GenBank/DDBJ databases">
        <title>Gordonia sp. nov. TBRC 11910.</title>
        <authorList>
            <person name="Suriyachadkun C."/>
        </authorList>
    </citation>
    <scope>NUCLEOTIDE SEQUENCE [LARGE SCALE GENOMIC DNA]</scope>
    <source>
        <strain evidence="3 4">TBRC 11910</strain>
    </source>
</reference>
<evidence type="ECO:0000313" key="4">
    <source>
        <dbReference type="Proteomes" id="UP000550729"/>
    </source>
</evidence>
<dbReference type="EMBL" id="JABBNB010000033">
    <property type="protein sequence ID" value="NMO04317.1"/>
    <property type="molecule type" value="Genomic_DNA"/>
</dbReference>
<feature type="compositionally biased region" description="Basic and acidic residues" evidence="1">
    <location>
        <begin position="1"/>
        <end position="17"/>
    </location>
</feature>
<proteinExistence type="predicted"/>
<keyword evidence="2" id="KW-0812">Transmembrane</keyword>
<feature type="region of interest" description="Disordered" evidence="1">
    <location>
        <begin position="1"/>
        <end position="22"/>
    </location>
</feature>
<dbReference type="RefSeq" id="WP_170196818.1">
    <property type="nucleotide sequence ID" value="NZ_JABBNB010000033.1"/>
</dbReference>
<protein>
    <submittedName>
        <fullName evidence="3">Uncharacterized protein</fullName>
    </submittedName>
</protein>
<gene>
    <name evidence="3" type="ORF">HH308_24155</name>
</gene>
<dbReference type="Proteomes" id="UP000550729">
    <property type="component" value="Unassembled WGS sequence"/>
</dbReference>
<name>A0A848L1I8_9ACTN</name>
<accession>A0A848L1I8</accession>
<dbReference type="AlphaFoldDB" id="A0A848L1I8"/>
<feature type="transmembrane region" description="Helical" evidence="2">
    <location>
        <begin position="63"/>
        <end position="81"/>
    </location>
</feature>
<feature type="transmembrane region" description="Helical" evidence="2">
    <location>
        <begin position="30"/>
        <end position="51"/>
    </location>
</feature>
<organism evidence="3 4">
    <name type="scientific">Gordonia asplenii</name>
    <dbReference type="NCBI Taxonomy" id="2725283"/>
    <lineage>
        <taxon>Bacteria</taxon>
        <taxon>Bacillati</taxon>
        <taxon>Actinomycetota</taxon>
        <taxon>Actinomycetes</taxon>
        <taxon>Mycobacteriales</taxon>
        <taxon>Gordoniaceae</taxon>
        <taxon>Gordonia</taxon>
    </lineage>
</organism>
<keyword evidence="4" id="KW-1185">Reference proteome</keyword>
<evidence type="ECO:0000313" key="3">
    <source>
        <dbReference type="EMBL" id="NMO04317.1"/>
    </source>
</evidence>
<comment type="caution">
    <text evidence="3">The sequence shown here is derived from an EMBL/GenBank/DDBJ whole genome shotgun (WGS) entry which is preliminary data.</text>
</comment>
<keyword evidence="2" id="KW-1133">Transmembrane helix</keyword>
<keyword evidence="2" id="KW-0472">Membrane</keyword>
<evidence type="ECO:0000256" key="2">
    <source>
        <dbReference type="SAM" id="Phobius"/>
    </source>
</evidence>
<evidence type="ECO:0000256" key="1">
    <source>
        <dbReference type="SAM" id="MobiDB-lite"/>
    </source>
</evidence>
<sequence length="94" mass="10164">MVARHSEAGAVDQRESGADTAETADGGISAATWILFVVGVGLLIAAAISLTHLSEWTTRWGQVPVFLVFFIVMSLAGRWFWGGIDAFIRRIKGE</sequence>